<evidence type="ECO:0000313" key="2">
    <source>
        <dbReference type="EMBL" id="KAL3384747.1"/>
    </source>
</evidence>
<proteinExistence type="predicted"/>
<evidence type="ECO:0000313" key="3">
    <source>
        <dbReference type="Proteomes" id="UP001627154"/>
    </source>
</evidence>
<feature type="chain" id="PRO_5044895860" evidence="1">
    <location>
        <begin position="37"/>
        <end position="207"/>
    </location>
</feature>
<gene>
    <name evidence="2" type="ORF">TKK_019560</name>
</gene>
<evidence type="ECO:0000256" key="1">
    <source>
        <dbReference type="SAM" id="SignalP"/>
    </source>
</evidence>
<dbReference type="EMBL" id="JBJJXI010000169">
    <property type="protein sequence ID" value="KAL3384747.1"/>
    <property type="molecule type" value="Genomic_DNA"/>
</dbReference>
<sequence>MRSSGNADNKVVPLHRYLSLGLLLLLLLVEFDDAVAKSPKKYIGESSAGNPVECPKGLPISACKRRSLLFPYPRLGRRSDPTMLTSSPPMALFAVPRIIGTAAAAAAGTAGASGNGLLLVDAPPPSLAAAAAAAARAAKFDSSVLPLLDYADLIDAGFPLTAYQTSDAAFAAALDADQRHQQQQQQSWQNNLMDDWIRHENGEIYAE</sequence>
<name>A0ABD2VWE4_9HYME</name>
<keyword evidence="1" id="KW-0732">Signal</keyword>
<comment type="caution">
    <text evidence="2">The sequence shown here is derived from an EMBL/GenBank/DDBJ whole genome shotgun (WGS) entry which is preliminary data.</text>
</comment>
<protein>
    <submittedName>
        <fullName evidence="2">Uncharacterized protein</fullName>
    </submittedName>
</protein>
<feature type="signal peptide" evidence="1">
    <location>
        <begin position="1"/>
        <end position="36"/>
    </location>
</feature>
<accession>A0ABD2VWE4</accession>
<reference evidence="2 3" key="1">
    <citation type="journal article" date="2024" name="bioRxiv">
        <title>A reference genome for Trichogramma kaykai: A tiny desert-dwelling parasitoid wasp with competing sex-ratio distorters.</title>
        <authorList>
            <person name="Culotta J."/>
            <person name="Lindsey A.R."/>
        </authorList>
    </citation>
    <scope>NUCLEOTIDE SEQUENCE [LARGE SCALE GENOMIC DNA]</scope>
    <source>
        <strain evidence="2 3">KSX58</strain>
    </source>
</reference>
<dbReference type="Proteomes" id="UP001627154">
    <property type="component" value="Unassembled WGS sequence"/>
</dbReference>
<organism evidence="2 3">
    <name type="scientific">Trichogramma kaykai</name>
    <dbReference type="NCBI Taxonomy" id="54128"/>
    <lineage>
        <taxon>Eukaryota</taxon>
        <taxon>Metazoa</taxon>
        <taxon>Ecdysozoa</taxon>
        <taxon>Arthropoda</taxon>
        <taxon>Hexapoda</taxon>
        <taxon>Insecta</taxon>
        <taxon>Pterygota</taxon>
        <taxon>Neoptera</taxon>
        <taxon>Endopterygota</taxon>
        <taxon>Hymenoptera</taxon>
        <taxon>Apocrita</taxon>
        <taxon>Proctotrupomorpha</taxon>
        <taxon>Chalcidoidea</taxon>
        <taxon>Trichogrammatidae</taxon>
        <taxon>Trichogramma</taxon>
    </lineage>
</organism>
<keyword evidence="3" id="KW-1185">Reference proteome</keyword>
<dbReference type="AlphaFoldDB" id="A0ABD2VWE4"/>